<feature type="compositionally biased region" description="Basic and acidic residues" evidence="1">
    <location>
        <begin position="374"/>
        <end position="383"/>
    </location>
</feature>
<dbReference type="EMBL" id="JAVREK010000021">
    <property type="protein sequence ID" value="MDT0304111.1"/>
    <property type="molecule type" value="Genomic_DNA"/>
</dbReference>
<accession>A0ABU2KXT5</accession>
<feature type="region of interest" description="Disordered" evidence="1">
    <location>
        <begin position="264"/>
        <end position="315"/>
    </location>
</feature>
<organism evidence="2 3">
    <name type="scientific">Streptomonospora wellingtoniae</name>
    <dbReference type="NCBI Taxonomy" id="3075544"/>
    <lineage>
        <taxon>Bacteria</taxon>
        <taxon>Bacillati</taxon>
        <taxon>Actinomycetota</taxon>
        <taxon>Actinomycetes</taxon>
        <taxon>Streptosporangiales</taxon>
        <taxon>Nocardiopsidaceae</taxon>
        <taxon>Streptomonospora</taxon>
    </lineage>
</organism>
<feature type="region of interest" description="Disordered" evidence="1">
    <location>
        <begin position="1"/>
        <end position="37"/>
    </location>
</feature>
<evidence type="ECO:0000313" key="3">
    <source>
        <dbReference type="Proteomes" id="UP001183226"/>
    </source>
</evidence>
<comment type="caution">
    <text evidence="2">The sequence shown here is derived from an EMBL/GenBank/DDBJ whole genome shotgun (WGS) entry which is preliminary data.</text>
</comment>
<keyword evidence="3" id="KW-1185">Reference proteome</keyword>
<gene>
    <name evidence="2" type="ORF">RM446_18495</name>
</gene>
<evidence type="ECO:0000313" key="2">
    <source>
        <dbReference type="EMBL" id="MDT0304111.1"/>
    </source>
</evidence>
<reference evidence="3" key="1">
    <citation type="submission" date="2023-07" db="EMBL/GenBank/DDBJ databases">
        <title>30 novel species of actinomycetes from the DSMZ collection.</title>
        <authorList>
            <person name="Nouioui I."/>
        </authorList>
    </citation>
    <scope>NUCLEOTIDE SEQUENCE [LARGE SCALE GENOMIC DNA]</scope>
    <source>
        <strain evidence="3">DSM 45055</strain>
    </source>
</reference>
<feature type="compositionally biased region" description="Low complexity" evidence="1">
    <location>
        <begin position="289"/>
        <end position="302"/>
    </location>
</feature>
<evidence type="ECO:0008006" key="4">
    <source>
        <dbReference type="Google" id="ProtNLM"/>
    </source>
</evidence>
<feature type="compositionally biased region" description="Basic residues" evidence="1">
    <location>
        <begin position="25"/>
        <end position="37"/>
    </location>
</feature>
<evidence type="ECO:0000256" key="1">
    <source>
        <dbReference type="SAM" id="MobiDB-lite"/>
    </source>
</evidence>
<feature type="region of interest" description="Disordered" evidence="1">
    <location>
        <begin position="366"/>
        <end position="393"/>
    </location>
</feature>
<sequence>MRTRVPAPSTPCPPAFAAGVPAPRTRPRPRPLPCRRLRPTGDRGAAVLEHAGVVLLACTLGVALFGATDNGQRLLAEVRRAVCTALDIGACPDGTDRADDLLPERCATDEHRLSASVGVSVAAGSSGSVRIGERVSSDGSAEVSLTRGLHATADAPNPLHWGAELGPLAEARAGVGAGAHGGAAATHVWTFATKRAADRFRERVARSEHLESLSSDSGAFDALGARIVGAVGDLFGSPTAGTLPPPDRRQVSLNAGLHLAGEAGANLGVGGRGRSSGSQAGRRSGGANGRPAAPGDATADTPRSGRAAPALGTGDDRVSSDLGLLYLVSAGAEGEASLTEAVDERRGTVSRTVGFQFAESGRVGPLMPASSLGRPREARDRLTRASVTTTRDRRTGELAEVAVETVNADDGGVRVVGTARLQVTDANRATVRSWLAGREALTALTFLATTGRPKDAASPKAARSQEISEFDRLLHREATYSTVAYARRSAGREFGADATLNGLSFGGATGWESVTHTATGARYLAAPGPDGRRELVPYEECAW</sequence>
<name>A0ABU2KXT5_9ACTN</name>
<proteinExistence type="predicted"/>
<dbReference type="RefSeq" id="WP_311546599.1">
    <property type="nucleotide sequence ID" value="NZ_JAVREK010000021.1"/>
</dbReference>
<dbReference type="Proteomes" id="UP001183226">
    <property type="component" value="Unassembled WGS sequence"/>
</dbReference>
<protein>
    <recommendedName>
        <fullName evidence="4">Flp pilus-assembly TadG-like N-terminal domain-containing protein</fullName>
    </recommendedName>
</protein>